<proteinExistence type="predicted"/>
<gene>
    <name evidence="1" type="ORF">KFK09_017548</name>
</gene>
<keyword evidence="2" id="KW-1185">Reference proteome</keyword>
<dbReference type="SUPFAM" id="SSF56672">
    <property type="entry name" value="DNA/RNA polymerases"/>
    <property type="match status" value="1"/>
</dbReference>
<comment type="caution">
    <text evidence="1">The sequence shown here is derived from an EMBL/GenBank/DDBJ whole genome shotgun (WGS) entry which is preliminary data.</text>
</comment>
<dbReference type="PANTHER" id="PTHR11439">
    <property type="entry name" value="GAG-POL-RELATED RETROTRANSPOSON"/>
    <property type="match status" value="1"/>
</dbReference>
<evidence type="ECO:0000313" key="1">
    <source>
        <dbReference type="EMBL" id="KAI0502594.1"/>
    </source>
</evidence>
<organism evidence="1 2">
    <name type="scientific">Dendrobium nobile</name>
    <name type="common">Orchid</name>
    <dbReference type="NCBI Taxonomy" id="94219"/>
    <lineage>
        <taxon>Eukaryota</taxon>
        <taxon>Viridiplantae</taxon>
        <taxon>Streptophyta</taxon>
        <taxon>Embryophyta</taxon>
        <taxon>Tracheophyta</taxon>
        <taxon>Spermatophyta</taxon>
        <taxon>Magnoliopsida</taxon>
        <taxon>Liliopsida</taxon>
        <taxon>Asparagales</taxon>
        <taxon>Orchidaceae</taxon>
        <taxon>Epidendroideae</taxon>
        <taxon>Malaxideae</taxon>
        <taxon>Dendrobiinae</taxon>
        <taxon>Dendrobium</taxon>
    </lineage>
</organism>
<reference evidence="1" key="1">
    <citation type="journal article" date="2022" name="Front. Genet.">
        <title>Chromosome-Scale Assembly of the Dendrobium nobile Genome Provides Insights Into the Molecular Mechanism of the Biosynthesis of the Medicinal Active Ingredient of Dendrobium.</title>
        <authorList>
            <person name="Xu Q."/>
            <person name="Niu S.-C."/>
            <person name="Li K.-L."/>
            <person name="Zheng P.-J."/>
            <person name="Zhang X.-J."/>
            <person name="Jia Y."/>
            <person name="Liu Y."/>
            <person name="Niu Y.-X."/>
            <person name="Yu L.-H."/>
            <person name="Chen D.-F."/>
            <person name="Zhang G.-Q."/>
        </authorList>
    </citation>
    <scope>NUCLEOTIDE SEQUENCE</scope>
    <source>
        <tissue evidence="1">Leaf</tissue>
    </source>
</reference>
<dbReference type="OrthoDB" id="776514at2759"/>
<evidence type="ECO:0000313" key="2">
    <source>
        <dbReference type="Proteomes" id="UP000829196"/>
    </source>
</evidence>
<protein>
    <recommendedName>
        <fullName evidence="3">Retrovirus-related Pol polyprotein from transposon TNT 1-94</fullName>
    </recommendedName>
</protein>
<dbReference type="Proteomes" id="UP000829196">
    <property type="component" value="Unassembled WGS sequence"/>
</dbReference>
<evidence type="ECO:0008006" key="3">
    <source>
        <dbReference type="Google" id="ProtNLM"/>
    </source>
</evidence>
<dbReference type="PANTHER" id="PTHR11439:SF461">
    <property type="entry name" value="OS10G0432200 PROTEIN"/>
    <property type="match status" value="1"/>
</dbReference>
<dbReference type="CDD" id="cd09272">
    <property type="entry name" value="RNase_HI_RT_Ty1"/>
    <property type="match status" value="1"/>
</dbReference>
<accession>A0A8T3B2T3</accession>
<dbReference type="EMBL" id="JAGYWB010000012">
    <property type="protein sequence ID" value="KAI0502594.1"/>
    <property type="molecule type" value="Genomic_DNA"/>
</dbReference>
<dbReference type="AlphaFoldDB" id="A0A8T3B2T3"/>
<name>A0A8T3B2T3_DENNO</name>
<sequence length="201" mass="22631">MHNPGTQHSYLLKRLLRYIQGTITFGLPIIKSTLHLRSFSDADWAGDLLTRKSTSGYCTFLGENLVSWTVKKQKTVSRSSTESEYRALAAATADILWLQRLISDFGISLSKPTQLFCDNTSAIALAHNPVFHARTKHIEIDHRFIRDNIQNNNIHLQPISTIDQLADILTKPLSTARFKMLRDKLTIIPESSVCGGLLARQ</sequence>
<dbReference type="InterPro" id="IPR043502">
    <property type="entry name" value="DNA/RNA_pol_sf"/>
</dbReference>